<dbReference type="EMBL" id="CP017786">
    <property type="protein sequence ID" value="AOZ89804.1"/>
    <property type="molecule type" value="Genomic_DNA"/>
</dbReference>
<proteinExistence type="predicted"/>
<reference evidence="2 3" key="1">
    <citation type="submission" date="2016-10" db="EMBL/GenBank/DDBJ databases">
        <title>Whole genome sequence of hyper active fibrinolysis bacterium Bacillus pumilus strain VV3 isolated from fermented rice.</title>
        <authorList>
            <person name="Mariadas V.A."/>
            <person name="Vijayaraghavan P."/>
            <person name="Dhandapani V."/>
        </authorList>
    </citation>
    <scope>NUCLEOTIDE SEQUENCE [LARGE SCALE GENOMIC DNA]</scope>
    <source>
        <strain evidence="2 3">VV3</strain>
    </source>
</reference>
<dbReference type="RefSeq" id="WP_071168826.1">
    <property type="nucleotide sequence ID" value="NZ_CP017786.1"/>
</dbReference>
<protein>
    <submittedName>
        <fullName evidence="2">Uncharacterized protein</fullName>
    </submittedName>
</protein>
<keyword evidence="1" id="KW-0472">Membrane</keyword>
<organism evidence="2 3">
    <name type="scientific">Bacillus xiamenensis</name>
    <dbReference type="NCBI Taxonomy" id="1178537"/>
    <lineage>
        <taxon>Bacteria</taxon>
        <taxon>Bacillati</taxon>
        <taxon>Bacillota</taxon>
        <taxon>Bacilli</taxon>
        <taxon>Bacillales</taxon>
        <taxon>Bacillaceae</taxon>
        <taxon>Bacillus</taxon>
    </lineage>
</organism>
<feature type="transmembrane region" description="Helical" evidence="1">
    <location>
        <begin position="37"/>
        <end position="54"/>
    </location>
</feature>
<keyword evidence="1" id="KW-1133">Transmembrane helix</keyword>
<accession>A0AAC9IK48</accession>
<name>A0AAC9IK48_9BACI</name>
<sequence>MTKQIKPSNMLLIALSIAIISLVMILGKIDTPVTNVLFYIVALGIMGFVVSSLVKDYKKRQGAVVYAAPCLFLTSHSD</sequence>
<keyword evidence="1" id="KW-0812">Transmembrane</keyword>
<evidence type="ECO:0000313" key="3">
    <source>
        <dbReference type="Proteomes" id="UP000177709"/>
    </source>
</evidence>
<dbReference type="Proteomes" id="UP000177709">
    <property type="component" value="Chromosome"/>
</dbReference>
<evidence type="ECO:0000256" key="1">
    <source>
        <dbReference type="SAM" id="Phobius"/>
    </source>
</evidence>
<evidence type="ECO:0000313" key="2">
    <source>
        <dbReference type="EMBL" id="AOZ89804.1"/>
    </source>
</evidence>
<dbReference type="KEGG" id="bxi:BK049_14565"/>
<gene>
    <name evidence="2" type="ORF">BK049_14565</name>
</gene>
<dbReference type="AlphaFoldDB" id="A0AAC9IK48"/>